<evidence type="ECO:0000256" key="1">
    <source>
        <dbReference type="SAM" id="SignalP"/>
    </source>
</evidence>
<evidence type="ECO:0008006" key="4">
    <source>
        <dbReference type="Google" id="ProtNLM"/>
    </source>
</evidence>
<dbReference type="EMBL" id="JBHRWO010000021">
    <property type="protein sequence ID" value="MFC3495058.1"/>
    <property type="molecule type" value="Genomic_DNA"/>
</dbReference>
<proteinExistence type="predicted"/>
<organism evidence="2 3">
    <name type="scientific">Glycomyces rhizosphaerae</name>
    <dbReference type="NCBI Taxonomy" id="2054422"/>
    <lineage>
        <taxon>Bacteria</taxon>
        <taxon>Bacillati</taxon>
        <taxon>Actinomycetota</taxon>
        <taxon>Actinomycetes</taxon>
        <taxon>Glycomycetales</taxon>
        <taxon>Glycomycetaceae</taxon>
        <taxon>Glycomyces</taxon>
    </lineage>
</organism>
<comment type="caution">
    <text evidence="2">The sequence shown here is derived from an EMBL/GenBank/DDBJ whole genome shotgun (WGS) entry which is preliminary data.</text>
</comment>
<protein>
    <recommendedName>
        <fullName evidence="4">SH3 domain-containing protein</fullName>
    </recommendedName>
</protein>
<feature type="signal peptide" evidence="1">
    <location>
        <begin position="1"/>
        <end position="27"/>
    </location>
</feature>
<reference evidence="3" key="1">
    <citation type="journal article" date="2019" name="Int. J. Syst. Evol. Microbiol.">
        <title>The Global Catalogue of Microorganisms (GCM) 10K type strain sequencing project: providing services to taxonomists for standard genome sequencing and annotation.</title>
        <authorList>
            <consortium name="The Broad Institute Genomics Platform"/>
            <consortium name="The Broad Institute Genome Sequencing Center for Infectious Disease"/>
            <person name="Wu L."/>
            <person name="Ma J."/>
        </authorList>
    </citation>
    <scope>NUCLEOTIDE SEQUENCE [LARGE SCALE GENOMIC DNA]</scope>
    <source>
        <strain evidence="3">CGMCC 4.7396</strain>
    </source>
</reference>
<accession>A0ABV7Q5N7</accession>
<name>A0ABV7Q5N7_9ACTN</name>
<evidence type="ECO:0000313" key="2">
    <source>
        <dbReference type="EMBL" id="MFC3495058.1"/>
    </source>
</evidence>
<evidence type="ECO:0000313" key="3">
    <source>
        <dbReference type="Proteomes" id="UP001595712"/>
    </source>
</evidence>
<feature type="chain" id="PRO_5047184818" description="SH3 domain-containing protein" evidence="1">
    <location>
        <begin position="28"/>
        <end position="105"/>
    </location>
</feature>
<dbReference type="RefSeq" id="WP_387979355.1">
    <property type="nucleotide sequence ID" value="NZ_JBHRWO010000021.1"/>
</dbReference>
<keyword evidence="1" id="KW-0732">Signal</keyword>
<gene>
    <name evidence="2" type="ORF">ACFO8M_21440</name>
</gene>
<dbReference type="Proteomes" id="UP001595712">
    <property type="component" value="Unassembled WGS sequence"/>
</dbReference>
<sequence>MRRSMGRLGLAIAAAFAFTLVPAPASAAPVEQDCVAATSVDNLHVRTGPGGSFDSLGKMQPGVDYEWNCLYIGGELYTACGVTDDIWLGIWFHDQWGFAAAACLH</sequence>
<keyword evidence="3" id="KW-1185">Reference proteome</keyword>